<evidence type="ECO:0000313" key="2">
    <source>
        <dbReference type="Proteomes" id="UP000887013"/>
    </source>
</evidence>
<dbReference type="InterPro" id="IPR036397">
    <property type="entry name" value="RNaseH_sf"/>
</dbReference>
<keyword evidence="2" id="KW-1185">Reference proteome</keyword>
<dbReference type="GO" id="GO:0003676">
    <property type="term" value="F:nucleic acid binding"/>
    <property type="evidence" value="ECO:0007669"/>
    <property type="project" value="InterPro"/>
</dbReference>
<dbReference type="PANTHER" id="PTHR47326:SF1">
    <property type="entry name" value="HTH PSQ-TYPE DOMAIN-CONTAINING PROTEIN"/>
    <property type="match status" value="1"/>
</dbReference>
<name>A0A8X6URL2_NEPPI</name>
<proteinExistence type="predicted"/>
<accession>A0A8X6URL2</accession>
<dbReference type="Gene3D" id="3.30.420.10">
    <property type="entry name" value="Ribonuclease H-like superfamily/Ribonuclease H"/>
    <property type="match status" value="1"/>
</dbReference>
<organism evidence="1 2">
    <name type="scientific">Nephila pilipes</name>
    <name type="common">Giant wood spider</name>
    <name type="synonym">Nephila maculata</name>
    <dbReference type="NCBI Taxonomy" id="299642"/>
    <lineage>
        <taxon>Eukaryota</taxon>
        <taxon>Metazoa</taxon>
        <taxon>Ecdysozoa</taxon>
        <taxon>Arthropoda</taxon>
        <taxon>Chelicerata</taxon>
        <taxon>Arachnida</taxon>
        <taxon>Araneae</taxon>
        <taxon>Araneomorphae</taxon>
        <taxon>Entelegynae</taxon>
        <taxon>Araneoidea</taxon>
        <taxon>Nephilidae</taxon>
        <taxon>Nephila</taxon>
    </lineage>
</organism>
<comment type="caution">
    <text evidence="1">The sequence shown here is derived from an EMBL/GenBank/DDBJ whole genome shotgun (WGS) entry which is preliminary data.</text>
</comment>
<dbReference type="OrthoDB" id="6430321at2759"/>
<sequence>MLSGNDKALLKKLFYMNEESVTGALRKFRLQKNVQTEKRPLTVAHLMKLVQRFEETGSHEDRCTGSWQTFGFPPSSIRNIFRGVLNQYPYKLQSYHEFLPSDIVEREALAMWALSEIEQDSSWVFCILWTDEGHFSIHGDVTTHYCRNWAKSLFEKQCPVNGWKKMTVNAQRYLTLLREKVVPCLREKDALSTVTFIQDGAITFGKERIISKRCKSP</sequence>
<reference evidence="1" key="1">
    <citation type="submission" date="2020-08" db="EMBL/GenBank/DDBJ databases">
        <title>Multicomponent nature underlies the extraordinary mechanical properties of spider dragline silk.</title>
        <authorList>
            <person name="Kono N."/>
            <person name="Nakamura H."/>
            <person name="Mori M."/>
            <person name="Yoshida Y."/>
            <person name="Ohtoshi R."/>
            <person name="Malay A.D."/>
            <person name="Moran D.A.P."/>
            <person name="Tomita M."/>
            <person name="Numata K."/>
            <person name="Arakawa K."/>
        </authorList>
    </citation>
    <scope>NUCLEOTIDE SEQUENCE</scope>
</reference>
<gene>
    <name evidence="1" type="primary">X975_11439</name>
    <name evidence="1" type="ORF">NPIL_588111</name>
</gene>
<dbReference type="PANTHER" id="PTHR47326">
    <property type="entry name" value="TRANSPOSABLE ELEMENT TC3 TRANSPOSASE-LIKE PROTEIN"/>
    <property type="match status" value="1"/>
</dbReference>
<evidence type="ECO:0000313" key="1">
    <source>
        <dbReference type="EMBL" id="GFU41051.1"/>
    </source>
</evidence>
<dbReference type="EMBL" id="BMAW01131838">
    <property type="protein sequence ID" value="GFU41051.1"/>
    <property type="molecule type" value="Genomic_DNA"/>
</dbReference>
<dbReference type="Proteomes" id="UP000887013">
    <property type="component" value="Unassembled WGS sequence"/>
</dbReference>
<protein>
    <submittedName>
        <fullName evidence="1">DUF4817 domain-containing protein</fullName>
    </submittedName>
</protein>
<dbReference type="AlphaFoldDB" id="A0A8X6URL2"/>